<protein>
    <submittedName>
        <fullName evidence="2">Uncharacterized protein</fullName>
    </submittedName>
</protein>
<evidence type="ECO:0000256" key="1">
    <source>
        <dbReference type="SAM" id="MobiDB-lite"/>
    </source>
</evidence>
<feature type="region of interest" description="Disordered" evidence="1">
    <location>
        <begin position="441"/>
        <end position="464"/>
    </location>
</feature>
<gene>
    <name evidence="2" type="ORF">RSOLAG1IB_01196</name>
</gene>
<evidence type="ECO:0000313" key="2">
    <source>
        <dbReference type="EMBL" id="CEL55188.1"/>
    </source>
</evidence>
<feature type="compositionally biased region" description="Low complexity" evidence="1">
    <location>
        <begin position="880"/>
        <end position="894"/>
    </location>
</feature>
<feature type="region of interest" description="Disordered" evidence="1">
    <location>
        <begin position="819"/>
        <end position="849"/>
    </location>
</feature>
<sequence>MDVDQPLISAPEPFVDNLNHEKDAEDQGATPPTEASTPSVSEAKGVGSPTGVNPSPDLHSQLHEASPIVLPDEEKIAAMVRAGRNSIGFAEGIRRESFPRKHLHTPDVSFNCEEAFIGDKSYLSDVSHGEGMSFTYDARSSTPVPAHKIPLPSTVQRPRPDSDSDMADEQPPIKPMAALDGSEAGPGVSSSYDVRLVGVDASPAVLKAQMTQPRSPLAFEVTETGASGSGISSKSASSTKPGPSRELEFAPLKLASSSETAHTKNGPTPSMSGLKAMSARAAALRFILPDESLMEMDSILDVQFPGGMEDEFTAAFARLGLGAGGSETRAAKPRFSIPEPSAPRQKQQPTHSELPKPSVTVEQDSRSETNSTRSDPASGKARSSYPEDEQTLNIASLGLSGFGDTLLVDMSLDQLRPKAGGFEHGNTTFGGSSFTFANSSASEWNSRPVPEAQTPKQTTSNPLPLLEDVGVNVEATVKKPRASNGRVVSDAVIDALRSGRALHRATASISGVISGPGLADRMNGADENPIRGQAWPGSTASLRRTESFASYSNIAEPRQYPSSAVLQRTRSAVSLRRTSSMTANQLDFMRPHSRASVDLDSEDDQPFAPSVPMTSHGSSRRTLMYALPEPVISTDHPASYLERPSSAASSIYDRPTSAASMRPTSAASIRTSSTRPTSVAGSLRSGSAASSRRVSAVHIQPSPTAEDELVNGMEALMRGDMCKTSPTSATQESQSASSTRIASIKGSTIKDTPGATRSGLRQPAGFSTPRPAGSGLMAKSGLALRTVGSKVLSGVPGPSHPGARPAAIGTGSAAKTMSAASGRSVPMTPVSGTRSATSTLRSQQFATPSTVRSRATTLGLFAPDGGPAAGQDPKRLTHKASSSSISATPSITRSLRPPMSTSSARIIGTRGPNAVTGLPRVATKAGSIASLREVMKTKETLR</sequence>
<feature type="compositionally biased region" description="Polar residues" evidence="1">
    <location>
        <begin position="255"/>
        <end position="271"/>
    </location>
</feature>
<dbReference type="EMBL" id="LN679101">
    <property type="protein sequence ID" value="CEL55188.1"/>
    <property type="molecule type" value="Genomic_DNA"/>
</dbReference>
<dbReference type="Proteomes" id="UP000059188">
    <property type="component" value="Unassembled WGS sequence"/>
</dbReference>
<feature type="region of interest" description="Disordered" evidence="1">
    <location>
        <begin position="224"/>
        <end position="273"/>
    </location>
</feature>
<feature type="compositionally biased region" description="Low complexity" evidence="1">
    <location>
        <begin position="224"/>
        <end position="242"/>
    </location>
</feature>
<accession>A0A0B7FG57</accession>
<feature type="region of interest" description="Disordered" evidence="1">
    <location>
        <begin position="137"/>
        <end position="189"/>
    </location>
</feature>
<feature type="region of interest" description="Disordered" evidence="1">
    <location>
        <begin position="597"/>
        <end position="619"/>
    </location>
</feature>
<reference evidence="2 3" key="1">
    <citation type="submission" date="2014-11" db="EMBL/GenBank/DDBJ databases">
        <authorList>
            <person name="Wibberg Daniel"/>
        </authorList>
    </citation>
    <scope>NUCLEOTIDE SEQUENCE [LARGE SCALE GENOMIC DNA]</scope>
    <source>
        <strain evidence="2">Rhizoctonia solani AG1-IB 7/3/14</strain>
    </source>
</reference>
<name>A0A0B7FG57_THACB</name>
<feature type="region of interest" description="Disordered" evidence="1">
    <location>
        <begin position="723"/>
        <end position="742"/>
    </location>
</feature>
<feature type="compositionally biased region" description="Low complexity" evidence="1">
    <location>
        <begin position="724"/>
        <end position="739"/>
    </location>
</feature>
<feature type="region of interest" description="Disordered" evidence="1">
    <location>
        <begin position="636"/>
        <end position="706"/>
    </location>
</feature>
<proteinExistence type="predicted"/>
<feature type="compositionally biased region" description="Polar residues" evidence="1">
    <location>
        <begin position="830"/>
        <end position="849"/>
    </location>
</feature>
<dbReference type="AlphaFoldDB" id="A0A0B7FG57"/>
<feature type="region of interest" description="Disordered" evidence="1">
    <location>
        <begin position="864"/>
        <end position="911"/>
    </location>
</feature>
<feature type="region of interest" description="Disordered" evidence="1">
    <location>
        <begin position="748"/>
        <end position="772"/>
    </location>
</feature>
<feature type="region of interest" description="Disordered" evidence="1">
    <location>
        <begin position="1"/>
        <end position="67"/>
    </location>
</feature>
<feature type="region of interest" description="Disordered" evidence="1">
    <location>
        <begin position="327"/>
        <end position="389"/>
    </location>
</feature>
<keyword evidence="3" id="KW-1185">Reference proteome</keyword>
<dbReference type="OrthoDB" id="3255800at2759"/>
<evidence type="ECO:0000313" key="3">
    <source>
        <dbReference type="Proteomes" id="UP000059188"/>
    </source>
</evidence>
<feature type="compositionally biased region" description="Low complexity" evidence="1">
    <location>
        <begin position="662"/>
        <end position="697"/>
    </location>
</feature>
<organism evidence="2 3">
    <name type="scientific">Thanatephorus cucumeris (strain AG1-IB / isolate 7/3/14)</name>
    <name type="common">Lettuce bottom rot fungus</name>
    <name type="synonym">Rhizoctonia solani</name>
    <dbReference type="NCBI Taxonomy" id="1108050"/>
    <lineage>
        <taxon>Eukaryota</taxon>
        <taxon>Fungi</taxon>
        <taxon>Dikarya</taxon>
        <taxon>Basidiomycota</taxon>
        <taxon>Agaricomycotina</taxon>
        <taxon>Agaricomycetes</taxon>
        <taxon>Cantharellales</taxon>
        <taxon>Ceratobasidiaceae</taxon>
        <taxon>Rhizoctonia</taxon>
        <taxon>Rhizoctonia solani AG-1</taxon>
    </lineage>
</organism>